<feature type="compositionally biased region" description="Basic and acidic residues" evidence="9">
    <location>
        <begin position="979"/>
        <end position="991"/>
    </location>
</feature>
<dbReference type="HAMAP" id="MF_00051">
    <property type="entry name" value="SHMT"/>
    <property type="match status" value="1"/>
</dbReference>
<dbReference type="GO" id="GO:0035999">
    <property type="term" value="P:tetrahydrofolate interconversion"/>
    <property type="evidence" value="ECO:0007669"/>
    <property type="project" value="InterPro"/>
</dbReference>
<evidence type="ECO:0000256" key="1">
    <source>
        <dbReference type="ARBA" id="ARBA00001528"/>
    </source>
</evidence>
<evidence type="ECO:0000256" key="6">
    <source>
        <dbReference type="ARBA" id="ARBA00022563"/>
    </source>
</evidence>
<dbReference type="Pfam" id="PF00464">
    <property type="entry name" value="SHMT"/>
    <property type="match status" value="1"/>
</dbReference>
<dbReference type="GO" id="GO:0030170">
    <property type="term" value="F:pyridoxal phosphate binding"/>
    <property type="evidence" value="ECO:0007669"/>
    <property type="project" value="InterPro"/>
</dbReference>
<dbReference type="Proteomes" id="UP000685013">
    <property type="component" value="Chromosome 16"/>
</dbReference>
<feature type="compositionally biased region" description="Polar residues" evidence="9">
    <location>
        <begin position="729"/>
        <end position="744"/>
    </location>
</feature>
<evidence type="ECO:0000256" key="7">
    <source>
        <dbReference type="ARBA" id="ARBA00022679"/>
    </source>
</evidence>
<reference evidence="11 12" key="1">
    <citation type="journal article" date="2021" name="Hortic Res">
        <title>The domestication of Cucurbita argyrosperma as revealed by the genome of its wild relative.</title>
        <authorList>
            <person name="Barrera-Redondo J."/>
            <person name="Sanchez-de la Vega G."/>
            <person name="Aguirre-Liguori J.A."/>
            <person name="Castellanos-Morales G."/>
            <person name="Gutierrez-Guerrero Y.T."/>
            <person name="Aguirre-Dugua X."/>
            <person name="Aguirre-Planter E."/>
            <person name="Tenaillon M.I."/>
            <person name="Lira-Saade R."/>
            <person name="Eguiarte L.E."/>
        </authorList>
    </citation>
    <scope>NUCLEOTIDE SEQUENCE [LARGE SCALE GENOMIC DNA]</scope>
    <source>
        <strain evidence="11">JBR-2021</strain>
    </source>
</reference>
<feature type="compositionally biased region" description="Polar residues" evidence="9">
    <location>
        <begin position="1023"/>
        <end position="1034"/>
    </location>
</feature>
<evidence type="ECO:0000313" key="12">
    <source>
        <dbReference type="Proteomes" id="UP000685013"/>
    </source>
</evidence>
<dbReference type="GO" id="GO:0019264">
    <property type="term" value="P:glycine biosynthetic process from serine"/>
    <property type="evidence" value="ECO:0007669"/>
    <property type="project" value="InterPro"/>
</dbReference>
<dbReference type="EMBL" id="JAGKQH010000016">
    <property type="protein sequence ID" value="KAG6577085.1"/>
    <property type="molecule type" value="Genomic_DNA"/>
</dbReference>
<dbReference type="GO" id="GO:0003723">
    <property type="term" value="F:RNA binding"/>
    <property type="evidence" value="ECO:0007669"/>
    <property type="project" value="TreeGrafter"/>
</dbReference>
<dbReference type="PANTHER" id="PTHR21551:SF24">
    <property type="entry name" value="PROTEIN PAT1 HOMOLOG 2"/>
    <property type="match status" value="1"/>
</dbReference>
<keyword evidence="7" id="KW-0808">Transferase</keyword>
<name>A0AAV6M9G8_9ROSI</name>
<evidence type="ECO:0000259" key="10">
    <source>
        <dbReference type="Pfam" id="PF00464"/>
    </source>
</evidence>
<feature type="region of interest" description="Disordered" evidence="9">
    <location>
        <begin position="727"/>
        <end position="750"/>
    </location>
</feature>
<comment type="catalytic activity">
    <reaction evidence="1">
        <text>(6R)-5,10-methylene-5,6,7,8-tetrahydrofolate + glycine + H2O = (6S)-5,6,7,8-tetrahydrofolate + L-serine</text>
        <dbReference type="Rhea" id="RHEA:15481"/>
        <dbReference type="ChEBI" id="CHEBI:15377"/>
        <dbReference type="ChEBI" id="CHEBI:15636"/>
        <dbReference type="ChEBI" id="CHEBI:33384"/>
        <dbReference type="ChEBI" id="CHEBI:57305"/>
        <dbReference type="ChEBI" id="CHEBI:57453"/>
        <dbReference type="EC" id="2.1.2.1"/>
    </reaction>
</comment>
<protein>
    <recommendedName>
        <fullName evidence="5">glycine hydroxymethyltransferase</fullName>
        <ecNumber evidence="5">2.1.2.1</ecNumber>
    </recommendedName>
</protein>
<dbReference type="FunFam" id="3.40.640.10:FF:000050">
    <property type="entry name" value="Serine hydroxymethyltransferase"/>
    <property type="match status" value="1"/>
</dbReference>
<dbReference type="InterPro" id="IPR001085">
    <property type="entry name" value="Ser_HO-MeTrfase"/>
</dbReference>
<dbReference type="GO" id="GO:0000290">
    <property type="term" value="P:deadenylation-dependent decapping of nuclear-transcribed mRNA"/>
    <property type="evidence" value="ECO:0007669"/>
    <property type="project" value="InterPro"/>
</dbReference>
<comment type="pathway">
    <text evidence="3">One-carbon metabolism; tetrahydrofolate interconversion.</text>
</comment>
<keyword evidence="6" id="KW-0554">One-carbon metabolism</keyword>
<keyword evidence="12" id="KW-1185">Reference proteome</keyword>
<dbReference type="GO" id="GO:0004372">
    <property type="term" value="F:glycine hydroxymethyltransferase activity"/>
    <property type="evidence" value="ECO:0007669"/>
    <property type="project" value="UniProtKB-EC"/>
</dbReference>
<feature type="region of interest" description="Disordered" evidence="9">
    <location>
        <begin position="643"/>
        <end position="663"/>
    </location>
</feature>
<organism evidence="11 12">
    <name type="scientific">Cucurbita argyrosperma subsp. sororia</name>
    <dbReference type="NCBI Taxonomy" id="37648"/>
    <lineage>
        <taxon>Eukaryota</taxon>
        <taxon>Viridiplantae</taxon>
        <taxon>Streptophyta</taxon>
        <taxon>Embryophyta</taxon>
        <taxon>Tracheophyta</taxon>
        <taxon>Spermatophyta</taxon>
        <taxon>Magnoliopsida</taxon>
        <taxon>eudicotyledons</taxon>
        <taxon>Gunneridae</taxon>
        <taxon>Pentapetalae</taxon>
        <taxon>rosids</taxon>
        <taxon>fabids</taxon>
        <taxon>Cucurbitales</taxon>
        <taxon>Cucurbitaceae</taxon>
        <taxon>Cucurbiteae</taxon>
        <taxon>Cucurbita</taxon>
    </lineage>
</organism>
<evidence type="ECO:0000256" key="8">
    <source>
        <dbReference type="ARBA" id="ARBA00022898"/>
    </source>
</evidence>
<evidence type="ECO:0000256" key="4">
    <source>
        <dbReference type="ARBA" id="ARBA00006376"/>
    </source>
</evidence>
<dbReference type="InterPro" id="IPR039900">
    <property type="entry name" value="Pat1-like"/>
</dbReference>
<dbReference type="CDD" id="cd00378">
    <property type="entry name" value="SHMT"/>
    <property type="match status" value="1"/>
</dbReference>
<evidence type="ECO:0000313" key="11">
    <source>
        <dbReference type="EMBL" id="KAG6577085.1"/>
    </source>
</evidence>
<proteinExistence type="inferred from homology"/>
<gene>
    <name evidence="11" type="primary">SHM3</name>
    <name evidence="11" type="ORF">SDJN03_24659</name>
</gene>
<evidence type="ECO:0000256" key="5">
    <source>
        <dbReference type="ARBA" id="ARBA00012256"/>
    </source>
</evidence>
<feature type="compositionally biased region" description="Low complexity" evidence="9">
    <location>
        <begin position="653"/>
        <end position="662"/>
    </location>
</feature>
<comment type="cofactor">
    <cofactor evidence="2">
        <name>pyridoxal 5'-phosphate</name>
        <dbReference type="ChEBI" id="CHEBI:597326"/>
    </cofactor>
</comment>
<accession>A0AAV6M9G8</accession>
<evidence type="ECO:0000256" key="2">
    <source>
        <dbReference type="ARBA" id="ARBA00001933"/>
    </source>
</evidence>
<dbReference type="GO" id="GO:0033962">
    <property type="term" value="P:P-body assembly"/>
    <property type="evidence" value="ECO:0007669"/>
    <property type="project" value="TreeGrafter"/>
</dbReference>
<comment type="caution">
    <text evidence="11">The sequence shown here is derived from an EMBL/GenBank/DDBJ whole genome shotgun (WGS) entry which is preliminary data.</text>
</comment>
<dbReference type="NCBIfam" id="NF000586">
    <property type="entry name" value="PRK00011.1"/>
    <property type="match status" value="1"/>
</dbReference>
<feature type="non-terminal residue" evidence="11">
    <location>
        <position position="1"/>
    </location>
</feature>
<dbReference type="InterPro" id="IPR039429">
    <property type="entry name" value="SHMT-like_dom"/>
</dbReference>
<feature type="region of interest" description="Disordered" evidence="9">
    <location>
        <begin position="967"/>
        <end position="1035"/>
    </location>
</feature>
<evidence type="ECO:0000256" key="3">
    <source>
        <dbReference type="ARBA" id="ARBA00004777"/>
    </source>
</evidence>
<evidence type="ECO:0000256" key="9">
    <source>
        <dbReference type="SAM" id="MobiDB-lite"/>
    </source>
</evidence>
<dbReference type="InterPro" id="IPR019798">
    <property type="entry name" value="Ser_HO-MeTrfase_PLP_BS"/>
</dbReference>
<feature type="domain" description="Serine hydroxymethyltransferase-like" evidence="10">
    <location>
        <begin position="82"/>
        <end position="472"/>
    </location>
</feature>
<dbReference type="EC" id="2.1.2.1" evidence="5"/>
<feature type="compositionally biased region" description="Polar residues" evidence="9">
    <location>
        <begin position="905"/>
        <end position="924"/>
    </location>
</feature>
<keyword evidence="8" id="KW-0663">Pyridoxal phosphate</keyword>
<feature type="region of interest" description="Disordered" evidence="9">
    <location>
        <begin position="892"/>
        <end position="924"/>
    </location>
</feature>
<dbReference type="PANTHER" id="PTHR21551">
    <property type="entry name" value="TOPOISOMERASE II-ASSOCIATED PROTEIN PAT1"/>
    <property type="match status" value="1"/>
</dbReference>
<dbReference type="PROSITE" id="PS00096">
    <property type="entry name" value="SHMT"/>
    <property type="match status" value="1"/>
</dbReference>
<dbReference type="GO" id="GO:0000932">
    <property type="term" value="C:P-body"/>
    <property type="evidence" value="ECO:0007669"/>
    <property type="project" value="TreeGrafter"/>
</dbReference>
<sequence>MQAAGGAAMMGSLQVVVCAKGSCFPSKGYGIRVFPQNRRMNILKLRKSFNVEASMVAGKQSSSFSVTVPDIEGVSEFVDHGLNEMDSEVQSIIKKEKERQFKSLELIASENFTSRAVMEAVGSCLTNKYSEGLPGKRYYGGNEHIDELETLCQQRALAAFRLDNNKWGVNVQPLSGSPANFEVYTAILNPHDRIMGLDLPHGGHLSHGFMTPKRRVSGTSIYFESMPYRLDETTGIVDYDMLEKTANLFRPKLIIAGASAYPRDFDYPRMRKIADSVGAFLMMDMAHISGLVAASVVADPFEYCDIVTTTTHKSLRGPRGGMIFFRKDPVLGVDLESAINNAVFPGLQGGPHNHTIGGLAVCLKHAQSPEFKVYQNKVISNCRALASRLIELGYKLVSGGSDNHLVLVDLRPLGIDGARVEKILDMASITLNKNSVPGDKSALVPGGIRIGSPAMTTRGFTEKEFIAVADFIHEGVKITLDAKPLAPGSKLQEFLKFVTTSDFPLIDRVSDLRSRVEALTTQFPIPGLLSASSSSFCSSAACCMILSYAMEQPDAKDLRDSAENSSANTLFDASRYEFFGQNVVGEVELGGLEEDEDVPLFGSTDEEYRLFVREESAGLGSLSEMDDLTSTFAKLNKVVTGPRHPGVIGDRGSGSFSRESSSATDWAQDGDFCNWLEQHVFDSECAQEEKRWSSQPQPDPKPLYRTSSYPQQQPTLQHYSSEPILVPKSSFTSFPPPGSRSQHGSPRHLHISSLADGSQLPLSAPNITSLSKANLQLAGMHHGLHYGSNMHQFTTPGLSFSSRPQNQWINNAGLLHGDHSHLFNSMMQQQLSHQNSLLSPQLLSAHQQLQQHRLHHPVQPSLAHFAALQSQLYNAHSPSSHRAMLGLTDVRDQKPKSQRGKHNMRSSQQGSETGSQKSDSGSIQFRSKHMTADEIESILKMQHAATHSNDPYIDDYYHQARVAKKAAGSRSKNAFCPSRIRELPSRSRSGSDQHSQSTPDSLGKIPLTSIRRPRPLLEVDLPSSGSCDGSTEQTIPERPLEQEPMLAARITIEDGLCLLLDIDDIDRLLQHNKPQDGGVQLRRRRQMLLEGLAASLQLVDPLGKSSHGVGPSPKEDIVFLRLASLPKGRKLLSKFLKLLFPGSELARIVCMAIFRHLRFLFGGLPSDPGAAETTSNLAKTVSACVNGMDLRALSACLVAVVCSSEQPPLRPLGSSAGDGASIVLKSILERATELLTDPHAVSNCSMPNRALWQASFDEFFSLLTKYCVSKYETIVQSLFSQTPSSTDVIGSEASRAVSREMPVELLRASLPHTNEPQRKLLMDFAQRSMPVAGFSAHGGSSGQMNSESVRG</sequence>
<feature type="region of interest" description="Disordered" evidence="9">
    <location>
        <begin position="687"/>
        <end position="709"/>
    </location>
</feature>
<comment type="similarity">
    <text evidence="4">Belongs to the SHMT family.</text>
</comment>